<evidence type="ECO:0000256" key="1">
    <source>
        <dbReference type="SAM" id="MobiDB-lite"/>
    </source>
</evidence>
<reference evidence="3 4" key="1">
    <citation type="journal article" date="2020" name="Microorganisms">
        <title>Osmotic Adaptation and Compatible Solute Biosynthesis of Phototrophic Bacteria as Revealed from Genome Analyses.</title>
        <authorList>
            <person name="Imhoff J.F."/>
            <person name="Rahn T."/>
            <person name="Kunzel S."/>
            <person name="Keller A."/>
            <person name="Neulinger S.C."/>
        </authorList>
    </citation>
    <scope>NUCLEOTIDE SEQUENCE [LARGE SCALE GENOMIC DNA]</scope>
    <source>
        <strain evidence="3 4">DSM 9895</strain>
    </source>
</reference>
<comment type="caution">
    <text evidence="3">The sequence shown here is derived from an EMBL/GenBank/DDBJ whole genome shotgun (WGS) entry which is preliminary data.</text>
</comment>
<dbReference type="InterPro" id="IPR014819">
    <property type="entry name" value="PriCT_2"/>
</dbReference>
<accession>A0ABS1DIY8</accession>
<dbReference type="InterPro" id="IPR015330">
    <property type="entry name" value="DNA_primase/pol_bifunc_N"/>
</dbReference>
<dbReference type="SMART" id="SM00943">
    <property type="entry name" value="Prim-Pol"/>
    <property type="match status" value="1"/>
</dbReference>
<evidence type="ECO:0000259" key="2">
    <source>
        <dbReference type="SMART" id="SM00943"/>
    </source>
</evidence>
<dbReference type="Gene3D" id="3.40.50.300">
    <property type="entry name" value="P-loop containing nucleotide triphosphate hydrolases"/>
    <property type="match status" value="1"/>
</dbReference>
<evidence type="ECO:0000313" key="3">
    <source>
        <dbReference type="EMBL" id="MBK1669956.1"/>
    </source>
</evidence>
<dbReference type="Pfam" id="PF08707">
    <property type="entry name" value="PriCT_2"/>
    <property type="match status" value="1"/>
</dbReference>
<protein>
    <recommendedName>
        <fullName evidence="2">DNA primase/polymerase bifunctional N-terminal domain-containing protein</fullName>
    </recommendedName>
</protein>
<keyword evidence="4" id="KW-1185">Reference proteome</keyword>
<dbReference type="InterPro" id="IPR045455">
    <property type="entry name" value="NrS-1_pol-like_helicase"/>
</dbReference>
<feature type="compositionally biased region" description="Basic residues" evidence="1">
    <location>
        <begin position="1"/>
        <end position="10"/>
    </location>
</feature>
<gene>
    <name evidence="3" type="ORF">CKO28_18130</name>
</gene>
<dbReference type="InterPro" id="IPR027417">
    <property type="entry name" value="P-loop_NTPase"/>
</dbReference>
<dbReference type="Pfam" id="PF09250">
    <property type="entry name" value="Prim-Pol"/>
    <property type="match status" value="1"/>
</dbReference>
<evidence type="ECO:0000313" key="4">
    <source>
        <dbReference type="Proteomes" id="UP001296873"/>
    </source>
</evidence>
<dbReference type="SUPFAM" id="SSF52540">
    <property type="entry name" value="P-loop containing nucleoside triphosphate hydrolases"/>
    <property type="match status" value="1"/>
</dbReference>
<dbReference type="Pfam" id="PF19263">
    <property type="entry name" value="DUF5906"/>
    <property type="match status" value="1"/>
</dbReference>
<dbReference type="Proteomes" id="UP001296873">
    <property type="component" value="Unassembled WGS sequence"/>
</dbReference>
<organism evidence="3 4">
    <name type="scientific">Rhodovibrio sodomensis</name>
    <dbReference type="NCBI Taxonomy" id="1088"/>
    <lineage>
        <taxon>Bacteria</taxon>
        <taxon>Pseudomonadati</taxon>
        <taxon>Pseudomonadota</taxon>
        <taxon>Alphaproteobacteria</taxon>
        <taxon>Rhodospirillales</taxon>
        <taxon>Rhodovibrionaceae</taxon>
        <taxon>Rhodovibrio</taxon>
    </lineage>
</organism>
<proteinExistence type="predicted"/>
<name>A0ABS1DIY8_9PROT</name>
<feature type="domain" description="DNA primase/polymerase bifunctional N-terminal" evidence="2">
    <location>
        <begin position="34"/>
        <end position="220"/>
    </location>
</feature>
<sequence length="822" mass="91253">MRRSSLRRNTRMTDDNAAPAAPQAPNGDDFGTTLHTLSANGYSPLPIVPADKTFWSQGVEKQGGKTPGRLLGTTWQAMTGWQRYAREPASPATLRRWAEWPARGVGEPGCGLAAGYGGLVVPDLDTLSPTAAEAAQRLADKHLGAAPVRTGKAPKTSRLYRCDEPLKRLRSATFELDGVLNTVELQVDGQQTVAFGVHPDTGRPYEWSEGSPLDTPVSELTVVTREQIEAFIDAWENEMVLVHEAEMKTAGGGAVDREEKPESALTAGAEKIRAALPYVHNEDRHYDDWVSIAHALKSALRNAEGEALDIWHEFSAKSDKYDPDYTDRVWQSIDAETVNSIGAGTWFHEAQQGGWNGRPEPGDEFPPIAEADRPADDRSPIERAVDEVNAEYAIAQVGSRVVVVRGQKDEYGRPTTPAFLSVPDTRNFLANRRIKDPKAGKKAQERSVADIWLQSPRRKTYNGVTFDPSGTKPDTYNLWCGFAVEPDPSASCQRFLDHLRDNVARGDETIYRWVVGWFAHMIQRPGTKPGTALVLKGTQGTGKSIVGEVIGRLFPPHHTKVSSPEQFTGRFNRHFNQALLVQAEEAFWAGGKDAVGKLKDMITGSTMQLEAKCVDAYQIKSVMRLLITSNEEWVVPVEVAERRFAVLNVSNARAQDHAYFRAILQEMEQGGYGALLHHLQRFDLSTVNVGQVPKTEGLLDQKIQSLDSVAKFWFDCLREGDVPGAHDFNGGWPEKPEEVSKRVLFETYRARLKDKQYHTTYGVDGGQFGKQLRILAPSIKDTKRRCDSGQVRFYVLPPLDDCRAQFEAWIGHSIPWEDGEDA</sequence>
<feature type="region of interest" description="Disordered" evidence="1">
    <location>
        <begin position="1"/>
        <end position="32"/>
    </location>
</feature>
<dbReference type="EMBL" id="NRRL01000068">
    <property type="protein sequence ID" value="MBK1669956.1"/>
    <property type="molecule type" value="Genomic_DNA"/>
</dbReference>